<dbReference type="OMA" id="LWVECAL"/>
<proteinExistence type="predicted"/>
<keyword evidence="2" id="KW-1185">Reference proteome</keyword>
<sequence length="315" mass="34258">MRSNVTGTAHRPKILPVLGADLSGPPFPTAHAWSCADRIGQNTHSEPIQSSVIQRSCVMAMGLCRAATQARMVGPGTNHKAKRTHWDDEIVESAAVGATCSQGLWVECALCADKAGQPARIASDNPFGLKKWRRHEASMVHLRHLGELEGDVSTNTVASLLELSAGGMQCPGIYNGEAKHLRLMMQFGDIKDDRIAIVVDDELAGAFSLECTKAAHARRFPRKKSTKHQLKGACAACFTLAGDVCDSFCKRVDKMVRVELVLDAMLSGETNAAARKAIIDFTKSNQKANPNWNHLLAKTKAYKQSLSRRDSLVRS</sequence>
<evidence type="ECO:0000313" key="1">
    <source>
        <dbReference type="EMBL" id="KDO31526.1"/>
    </source>
</evidence>
<dbReference type="GeneID" id="24125960"/>
<reference evidence="1 2" key="1">
    <citation type="journal article" date="2013" name="PLoS Genet.">
        <title>Distinctive expansion of potential virulence genes in the genome of the oomycete fish pathogen Saprolegnia parasitica.</title>
        <authorList>
            <person name="Jiang R.H."/>
            <person name="de Bruijn I."/>
            <person name="Haas B.J."/>
            <person name="Belmonte R."/>
            <person name="Lobach L."/>
            <person name="Christie J."/>
            <person name="van den Ackerveken G."/>
            <person name="Bottin A."/>
            <person name="Bulone V."/>
            <person name="Diaz-Moreno S.M."/>
            <person name="Dumas B."/>
            <person name="Fan L."/>
            <person name="Gaulin E."/>
            <person name="Govers F."/>
            <person name="Grenville-Briggs L.J."/>
            <person name="Horner N.R."/>
            <person name="Levin J.Z."/>
            <person name="Mammella M."/>
            <person name="Meijer H.J."/>
            <person name="Morris P."/>
            <person name="Nusbaum C."/>
            <person name="Oome S."/>
            <person name="Phillips A.J."/>
            <person name="van Rooyen D."/>
            <person name="Rzeszutek E."/>
            <person name="Saraiva M."/>
            <person name="Secombes C.J."/>
            <person name="Seidl M.F."/>
            <person name="Snel B."/>
            <person name="Stassen J.H."/>
            <person name="Sykes S."/>
            <person name="Tripathy S."/>
            <person name="van den Berg H."/>
            <person name="Vega-Arreguin J.C."/>
            <person name="Wawra S."/>
            <person name="Young S.K."/>
            <person name="Zeng Q."/>
            <person name="Dieguez-Uribeondo J."/>
            <person name="Russ C."/>
            <person name="Tyler B.M."/>
            <person name="van West P."/>
        </authorList>
    </citation>
    <scope>NUCLEOTIDE SEQUENCE [LARGE SCALE GENOMIC DNA]</scope>
    <source>
        <strain evidence="1 2">CBS 223.65</strain>
    </source>
</reference>
<dbReference type="VEuPathDB" id="FungiDB:SPRG_03454"/>
<accession>A0A067CYA8</accession>
<dbReference type="RefSeq" id="XP_012197436.1">
    <property type="nucleotide sequence ID" value="XM_012342046.1"/>
</dbReference>
<dbReference type="Proteomes" id="UP000030745">
    <property type="component" value="Unassembled WGS sequence"/>
</dbReference>
<evidence type="ECO:0000313" key="2">
    <source>
        <dbReference type="Proteomes" id="UP000030745"/>
    </source>
</evidence>
<dbReference type="KEGG" id="spar:SPRG_03454"/>
<protein>
    <submittedName>
        <fullName evidence="1">Uncharacterized protein</fullName>
    </submittedName>
</protein>
<name>A0A067CYA8_SAPPC</name>
<gene>
    <name evidence="1" type="ORF">SPRG_03454</name>
</gene>
<dbReference type="EMBL" id="KK583197">
    <property type="protein sequence ID" value="KDO31526.1"/>
    <property type="molecule type" value="Genomic_DNA"/>
</dbReference>
<organism evidence="1 2">
    <name type="scientific">Saprolegnia parasitica (strain CBS 223.65)</name>
    <dbReference type="NCBI Taxonomy" id="695850"/>
    <lineage>
        <taxon>Eukaryota</taxon>
        <taxon>Sar</taxon>
        <taxon>Stramenopiles</taxon>
        <taxon>Oomycota</taxon>
        <taxon>Saprolegniomycetes</taxon>
        <taxon>Saprolegniales</taxon>
        <taxon>Saprolegniaceae</taxon>
        <taxon>Saprolegnia</taxon>
    </lineage>
</organism>
<dbReference type="AlphaFoldDB" id="A0A067CYA8"/>
<dbReference type="OrthoDB" id="10300387at2759"/>